<dbReference type="HOGENOM" id="CLU_002415_0_0_1"/>
<dbReference type="GO" id="GO:0017056">
    <property type="term" value="F:structural constituent of nuclear pore"/>
    <property type="evidence" value="ECO:0007669"/>
    <property type="project" value="InterPro"/>
</dbReference>
<reference evidence="9" key="1">
    <citation type="submission" date="2012-06" db="EMBL/GenBank/DDBJ databases">
        <title>The genome sequence of Coniosporium apollinis CBS 100218.</title>
        <authorList>
            <consortium name="The Broad Institute Genome Sequencing Platform"/>
            <person name="Cuomo C."/>
            <person name="Gorbushina A."/>
            <person name="Noack S."/>
            <person name="Walker B."/>
            <person name="Young S.K."/>
            <person name="Zeng Q."/>
            <person name="Gargeya S."/>
            <person name="Fitzgerald M."/>
            <person name="Haas B."/>
            <person name="Abouelleil A."/>
            <person name="Alvarado L."/>
            <person name="Arachchi H.M."/>
            <person name="Berlin A.M."/>
            <person name="Chapman S.B."/>
            <person name="Goldberg J."/>
            <person name="Griggs A."/>
            <person name="Gujja S."/>
            <person name="Hansen M."/>
            <person name="Howarth C."/>
            <person name="Imamovic A."/>
            <person name="Larimer J."/>
            <person name="McCowan C."/>
            <person name="Montmayeur A."/>
            <person name="Murphy C."/>
            <person name="Neiman D."/>
            <person name="Pearson M."/>
            <person name="Priest M."/>
            <person name="Roberts A."/>
            <person name="Saif S."/>
            <person name="Shea T."/>
            <person name="Sisk P."/>
            <person name="Sykes S."/>
            <person name="Wortman J."/>
            <person name="Nusbaum C."/>
            <person name="Birren B."/>
        </authorList>
    </citation>
    <scope>NUCLEOTIDE SEQUENCE [LARGE SCALE GENOMIC DNA]</scope>
    <source>
        <strain evidence="9">CBS 100218</strain>
    </source>
</reference>
<feature type="domain" description="Nucleoporin POM152 Ig-like" evidence="5">
    <location>
        <begin position="1178"/>
        <end position="1262"/>
    </location>
</feature>
<dbReference type="Pfam" id="PF24527">
    <property type="entry name" value="Ig-like_Pom152_9"/>
    <property type="match status" value="1"/>
</dbReference>
<name>R7YZ72_CONA1</name>
<evidence type="ECO:0000313" key="8">
    <source>
        <dbReference type="EMBL" id="EON66971.1"/>
    </source>
</evidence>
<evidence type="ECO:0000259" key="4">
    <source>
        <dbReference type="Pfam" id="PF24097"/>
    </source>
</evidence>
<dbReference type="AlphaFoldDB" id="R7YZ72"/>
<dbReference type="OrthoDB" id="5529162at2759"/>
<evidence type="ECO:0000259" key="7">
    <source>
        <dbReference type="Pfam" id="PF24527"/>
    </source>
</evidence>
<feature type="domain" description="Nucleoporin POM152 ninth Ig-like" evidence="7">
    <location>
        <begin position="1087"/>
        <end position="1159"/>
    </location>
</feature>
<dbReference type="Pfam" id="PF24097">
    <property type="entry name" value="TMD_POM152"/>
    <property type="match status" value="1"/>
</dbReference>
<dbReference type="Pfam" id="PF23664">
    <property type="entry name" value="Ig_Pom152"/>
    <property type="match status" value="3"/>
</dbReference>
<dbReference type="EMBL" id="JH767584">
    <property type="protein sequence ID" value="EON66971.1"/>
    <property type="molecule type" value="Genomic_DNA"/>
</dbReference>
<dbReference type="GO" id="GO:0006606">
    <property type="term" value="P:protein import into nucleus"/>
    <property type="evidence" value="ECO:0007669"/>
    <property type="project" value="TreeGrafter"/>
</dbReference>
<dbReference type="GeneID" id="19903398"/>
<dbReference type="GO" id="GO:0006999">
    <property type="term" value="P:nuclear pore organization"/>
    <property type="evidence" value="ECO:0007669"/>
    <property type="project" value="TreeGrafter"/>
</dbReference>
<dbReference type="InterPro" id="IPR056543">
    <property type="entry name" value="Ig-like_POM152_9th"/>
</dbReference>
<gene>
    <name evidence="8" type="ORF">W97_06087</name>
</gene>
<feature type="transmembrane region" description="Helical" evidence="2">
    <location>
        <begin position="71"/>
        <end position="87"/>
    </location>
</feature>
<feature type="domain" description="Nucleoporin POM152 N-terminal transmembrane" evidence="4">
    <location>
        <begin position="66"/>
        <end position="149"/>
    </location>
</feature>
<dbReference type="InterPro" id="IPR056540">
    <property type="entry name" value="TMD_POM152"/>
</dbReference>
<proteinExistence type="predicted"/>
<dbReference type="InterPro" id="IPR056542">
    <property type="entry name" value="Ig-like_POM152_1st"/>
</dbReference>
<dbReference type="InterPro" id="IPR056544">
    <property type="entry name" value="Ig_POM152"/>
</dbReference>
<feature type="compositionally biased region" description="Low complexity" evidence="1">
    <location>
        <begin position="29"/>
        <end position="53"/>
    </location>
</feature>
<dbReference type="RefSeq" id="XP_007782288.1">
    <property type="nucleotide sequence ID" value="XM_007784098.1"/>
</dbReference>
<evidence type="ECO:0000313" key="9">
    <source>
        <dbReference type="Proteomes" id="UP000016924"/>
    </source>
</evidence>
<dbReference type="InterPro" id="IPR056541">
    <property type="entry name" value="Ig-like_POM152"/>
</dbReference>
<evidence type="ECO:0000256" key="1">
    <source>
        <dbReference type="SAM" id="MobiDB-lite"/>
    </source>
</evidence>
<keyword evidence="2" id="KW-0472">Membrane</keyword>
<evidence type="ECO:0000259" key="5">
    <source>
        <dbReference type="Pfam" id="PF24312"/>
    </source>
</evidence>
<feature type="domain" description="Nucleoporin POM152 first Ig-like" evidence="6">
    <location>
        <begin position="202"/>
        <end position="312"/>
    </location>
</feature>
<dbReference type="PANTHER" id="PTHR28206:SF1">
    <property type="entry name" value="NUCLEOPORIN POM152"/>
    <property type="match status" value="1"/>
</dbReference>
<evidence type="ECO:0000259" key="3">
    <source>
        <dbReference type="Pfam" id="PF23664"/>
    </source>
</evidence>
<feature type="transmembrane region" description="Helical" evidence="2">
    <location>
        <begin position="99"/>
        <end position="117"/>
    </location>
</feature>
<dbReference type="STRING" id="1168221.R7YZ72"/>
<dbReference type="InterPro" id="IPR037701">
    <property type="entry name" value="Pom152"/>
</dbReference>
<keyword evidence="2" id="KW-1133">Transmembrane helix</keyword>
<feature type="transmembrane region" description="Helical" evidence="2">
    <location>
        <begin position="129"/>
        <end position="151"/>
    </location>
</feature>
<feature type="domain" description="Nucleoporin POM152 Ig-like" evidence="5">
    <location>
        <begin position="768"/>
        <end position="852"/>
    </location>
</feature>
<evidence type="ECO:0008006" key="10">
    <source>
        <dbReference type="Google" id="ProtNLM"/>
    </source>
</evidence>
<feature type="domain" description="Nucleoporin POM152 immunoglobulin-like" evidence="3">
    <location>
        <begin position="564"/>
        <end position="668"/>
    </location>
</feature>
<feature type="domain" description="Nucleoporin POM152 immunoglobulin-like" evidence="3">
    <location>
        <begin position="886"/>
        <end position="977"/>
    </location>
</feature>
<feature type="domain" description="Nucleoporin POM152 immunoglobulin-like" evidence="3">
    <location>
        <begin position="681"/>
        <end position="749"/>
    </location>
</feature>
<keyword evidence="2" id="KW-0812">Transmembrane</keyword>
<dbReference type="GO" id="GO:0070762">
    <property type="term" value="C:nuclear pore transmembrane ring"/>
    <property type="evidence" value="ECO:0007669"/>
    <property type="project" value="TreeGrafter"/>
</dbReference>
<dbReference type="Pfam" id="PF24519">
    <property type="entry name" value="Ig-like_Pom152_1"/>
    <property type="match status" value="1"/>
</dbReference>
<organism evidence="8 9">
    <name type="scientific">Coniosporium apollinis (strain CBS 100218)</name>
    <name type="common">Rock-inhabiting black yeast</name>
    <dbReference type="NCBI Taxonomy" id="1168221"/>
    <lineage>
        <taxon>Eukaryota</taxon>
        <taxon>Fungi</taxon>
        <taxon>Dikarya</taxon>
        <taxon>Ascomycota</taxon>
        <taxon>Pezizomycotina</taxon>
        <taxon>Dothideomycetes</taxon>
        <taxon>Dothideomycetes incertae sedis</taxon>
        <taxon>Coniosporium</taxon>
    </lineage>
</organism>
<evidence type="ECO:0000256" key="2">
    <source>
        <dbReference type="SAM" id="Phobius"/>
    </source>
</evidence>
<accession>R7YZ72</accession>
<feature type="region of interest" description="Disordered" evidence="1">
    <location>
        <begin position="1"/>
        <end position="55"/>
    </location>
</feature>
<dbReference type="Proteomes" id="UP000016924">
    <property type="component" value="Unassembled WGS sequence"/>
</dbReference>
<sequence>MNGTPRLRSAFPSTPQNYKLRQDGTPHRSPGSGSQLGASLSSPLPEMPSMTSPNSSEPLIPFETLDAPSQRFYVAAFYFALMGWRLYDWWTLNQEDTESLWLFMKWILIDGVFLFGLPSLRIPWLEWSSFVIVTLFLCHAIIDGMLMFRLFPHYSVWFAGLFKLFSSSEKAINERSVNPAKIYNNASLILGRQIINILPEGSAMLNPERRHFCLDDASRHQVQIPIQINQTTPILIELLRVDLDKAENETISISSSKIRSMVKEARKMHKSSDPASPLLLRYTAKKPGLYVLQKVVDESKLEVATRPSDAMIVSCPSASVRPSGTDRCRGELSDVALQVKGTPPLRIKYRKVVNGVEREASFQSIQPDDFVSPLKQQPSLALVRSGKLDVKWAASQEIVVPLNETLTTSGTWTYTVDEVQDALGNVVSYAAREDEGGRHKHRGVNLHQALTIHERPLIFLRGCDTQHPLRVAKGQSTALPISYGSTGKQGSIALPHTIEYLFTPDEALSATGEHGANPHTHSLTIKNTNQRPAIHESGLYTLKSVSTEFCKGEVMEPASCLLQNPPEPDISILKTEISDKCAGRKIGLRMELHLTGTPPFEIQFIEQKDGEGHQIVHRHKAAGLRDQFELTPVEAGKYTYTFTEINDAVYKGRSLKEKGLVYEQDVKPSASAHFVDVRPKREACIEEPVSFDVRLQGEGPWILEYEVVHAGKRTKHQVKDIQHERYTITTEKLKSGGEYTIALSSVTDKSKCKEFLKAEATINVRHERPKAYFSSIEGKRMVRTLEGKRVQLPVRLTGKGPWTLSYCDASSKNHIINMQRANDILEVTQQGTYELRGVHDAICPGSIDKTANKFVVSWVPRPEIILPESPTVKRAEAGSKAHYVKQDVCEGDEDTFDVSFSGTPPFDVKYEQHIHPDHGPKSLSRKELNAALGVASIRMDTAQPGLYEYKFTEISDYNYDHNPKPHQPLTLKQRVNPRPTARFKDEGKTYNFCSSDLDSDQEIPVILTGHPPFTLEVTIKQHGSLKPTTKTFSNIPSTTYSLRIPRSKLLLGRSQLSILSIRDSLNCLRKTDPATSSKVQASVFDPPSISAVEPHKSDYCVGDRLAFSLAGQPPFSVTYTFNGATKRASTPSTSFRRLAESAGTFAITGLSDSASQCRFSPSGPDAINTLTKRIHALPSVRVSKGRETVTDIHEGGEAELLFEFTGAPPFEFVVQRSENVRRGHKAKVLETKSLVSEEFEMRIMASQEGVYEVVSIRDRWCAFSKVGGPGAAQGQKLLQ</sequence>
<feature type="domain" description="Nucleoporin POM152 Ig-like" evidence="5">
    <location>
        <begin position="455"/>
        <end position="560"/>
    </location>
</feature>
<dbReference type="OMA" id="DRSNCKR"/>
<protein>
    <recommendedName>
        <fullName evidence="10">Nucleoporin Pom152</fullName>
    </recommendedName>
</protein>
<evidence type="ECO:0000259" key="6">
    <source>
        <dbReference type="Pfam" id="PF24519"/>
    </source>
</evidence>
<dbReference type="PANTHER" id="PTHR28206">
    <property type="entry name" value="NUCLEOPORIN POM152"/>
    <property type="match status" value="1"/>
</dbReference>
<keyword evidence="9" id="KW-1185">Reference proteome</keyword>
<dbReference type="eggNOG" id="ENOG502QQ5B">
    <property type="taxonomic scope" value="Eukaryota"/>
</dbReference>
<dbReference type="Pfam" id="PF24312">
    <property type="entry name" value="Ig-like_POM152"/>
    <property type="match status" value="3"/>
</dbReference>